<gene>
    <name evidence="1" type="ORF">GCM10010347_63480</name>
</gene>
<dbReference type="RefSeq" id="WP_190187694.1">
    <property type="nucleotide sequence ID" value="NZ_BMVP01000024.1"/>
</dbReference>
<keyword evidence="2" id="KW-1185">Reference proteome</keyword>
<sequence length="68" mass="6657">MALFAIAQGVPSLIVARVLQGLATGVATSAALLDFEDPERPGRATAANGITPVAGMALAAPGIVAASR</sequence>
<proteinExistence type="predicted"/>
<dbReference type="SUPFAM" id="SSF103473">
    <property type="entry name" value="MFS general substrate transporter"/>
    <property type="match status" value="1"/>
</dbReference>
<reference evidence="2" key="1">
    <citation type="journal article" date="2019" name="Int. J. Syst. Evol. Microbiol.">
        <title>The Global Catalogue of Microorganisms (GCM) 10K type strain sequencing project: providing services to taxonomists for standard genome sequencing and annotation.</title>
        <authorList>
            <consortium name="The Broad Institute Genomics Platform"/>
            <consortium name="The Broad Institute Genome Sequencing Center for Infectious Disease"/>
            <person name="Wu L."/>
            <person name="Ma J."/>
        </authorList>
    </citation>
    <scope>NUCLEOTIDE SEQUENCE [LARGE SCALE GENOMIC DNA]</scope>
    <source>
        <strain evidence="2">JCM 4738</strain>
    </source>
</reference>
<protein>
    <recommendedName>
        <fullName evidence="3">Major facilitator superfamily (MFS) profile domain-containing protein</fullName>
    </recommendedName>
</protein>
<dbReference type="EMBL" id="BMVP01000024">
    <property type="protein sequence ID" value="GHB83876.1"/>
    <property type="molecule type" value="Genomic_DNA"/>
</dbReference>
<name>A0ABQ3F242_9ACTN</name>
<dbReference type="Gene3D" id="1.20.1250.20">
    <property type="entry name" value="MFS general substrate transporter like domains"/>
    <property type="match status" value="1"/>
</dbReference>
<evidence type="ECO:0000313" key="1">
    <source>
        <dbReference type="EMBL" id="GHB83876.1"/>
    </source>
</evidence>
<dbReference type="Proteomes" id="UP000642673">
    <property type="component" value="Unassembled WGS sequence"/>
</dbReference>
<evidence type="ECO:0008006" key="3">
    <source>
        <dbReference type="Google" id="ProtNLM"/>
    </source>
</evidence>
<evidence type="ECO:0000313" key="2">
    <source>
        <dbReference type="Proteomes" id="UP000642673"/>
    </source>
</evidence>
<organism evidence="1 2">
    <name type="scientific">Streptomyces cirratus</name>
    <dbReference type="NCBI Taxonomy" id="68187"/>
    <lineage>
        <taxon>Bacteria</taxon>
        <taxon>Bacillati</taxon>
        <taxon>Actinomycetota</taxon>
        <taxon>Actinomycetes</taxon>
        <taxon>Kitasatosporales</taxon>
        <taxon>Streptomycetaceae</taxon>
        <taxon>Streptomyces</taxon>
    </lineage>
</organism>
<accession>A0ABQ3F242</accession>
<dbReference type="InterPro" id="IPR036259">
    <property type="entry name" value="MFS_trans_sf"/>
</dbReference>
<comment type="caution">
    <text evidence="1">The sequence shown here is derived from an EMBL/GenBank/DDBJ whole genome shotgun (WGS) entry which is preliminary data.</text>
</comment>